<protein>
    <submittedName>
        <fullName evidence="1">Uncharacterized protein</fullName>
    </submittedName>
</protein>
<accession>A0A3S5ADM2</accession>
<name>A0A3S5ADM2_9PLAT</name>
<keyword evidence="2" id="KW-1185">Reference proteome</keyword>
<comment type="caution">
    <text evidence="1">The sequence shown here is derived from an EMBL/GenBank/DDBJ whole genome shotgun (WGS) entry which is preliminary data.</text>
</comment>
<organism evidence="1 2">
    <name type="scientific">Protopolystoma xenopodis</name>
    <dbReference type="NCBI Taxonomy" id="117903"/>
    <lineage>
        <taxon>Eukaryota</taxon>
        <taxon>Metazoa</taxon>
        <taxon>Spiralia</taxon>
        <taxon>Lophotrochozoa</taxon>
        <taxon>Platyhelminthes</taxon>
        <taxon>Monogenea</taxon>
        <taxon>Polyopisthocotylea</taxon>
        <taxon>Polystomatidea</taxon>
        <taxon>Polystomatidae</taxon>
        <taxon>Protopolystoma</taxon>
    </lineage>
</organism>
<gene>
    <name evidence="1" type="ORF">PXEA_LOCUS27702</name>
</gene>
<evidence type="ECO:0000313" key="1">
    <source>
        <dbReference type="EMBL" id="VEL34262.1"/>
    </source>
</evidence>
<evidence type="ECO:0000313" key="2">
    <source>
        <dbReference type="Proteomes" id="UP000784294"/>
    </source>
</evidence>
<reference evidence="1" key="1">
    <citation type="submission" date="2018-11" db="EMBL/GenBank/DDBJ databases">
        <authorList>
            <consortium name="Pathogen Informatics"/>
        </authorList>
    </citation>
    <scope>NUCLEOTIDE SEQUENCE</scope>
</reference>
<proteinExistence type="predicted"/>
<dbReference type="AlphaFoldDB" id="A0A3S5ADM2"/>
<dbReference type="Proteomes" id="UP000784294">
    <property type="component" value="Unassembled WGS sequence"/>
</dbReference>
<sequence>MSSRMAPCYEDPVRGLAIHTQQILYSASEDGKYSFAKVIDPPFLLTLLVAGQEKQVSNGGLDFCLCSTECKLVKMGSLF</sequence>
<dbReference type="EMBL" id="CAAALY010247303">
    <property type="protein sequence ID" value="VEL34262.1"/>
    <property type="molecule type" value="Genomic_DNA"/>
</dbReference>